<dbReference type="GO" id="GO:0016491">
    <property type="term" value="F:oxidoreductase activity"/>
    <property type="evidence" value="ECO:0007669"/>
    <property type="project" value="InterPro"/>
</dbReference>
<dbReference type="InterPro" id="IPR036812">
    <property type="entry name" value="NAD(P)_OxRdtase_dom_sf"/>
</dbReference>
<dbReference type="InterPro" id="IPR020471">
    <property type="entry name" value="AKR"/>
</dbReference>
<proteinExistence type="predicted"/>
<gene>
    <name evidence="2" type="ORF">FSB75_00190</name>
</gene>
<protein>
    <submittedName>
        <fullName evidence="2">Aldo/keto reductase</fullName>
    </submittedName>
</protein>
<dbReference type="PANTHER" id="PTHR43312">
    <property type="entry name" value="D-THREO-ALDOSE 1-DEHYDROGENASE"/>
    <property type="match status" value="1"/>
</dbReference>
<evidence type="ECO:0000313" key="3">
    <source>
        <dbReference type="Proteomes" id="UP000321204"/>
    </source>
</evidence>
<sequence length="318" mass="35171">MRQRKLGKTGLSVSEIAFGGVEIGLPYGIGVNDQSDMLSHSEAVSLLHAALEGGINFFDTARLYGESETIMGKAFFNRRKDVVIATKCKHFRDADGTIPAYSSLKKIIEGSLTESLAALQTDYVDVFMLHQADIQILENEDVRRVFLDLKESGRIRATGASTYAAEEAMLAIDSKAWDVIQLPFNLMDQRQQTVFSAAASQGVGLVIRSVLLKGLLSSKGRDLHPALHEVEAHIKKYRSLLDESTIDLPSLATKFALSFGEVSSVLVGIDRLNYLQESLRTADGVYFDEQKLAKAKALQYPDPSFLDLPKWDRLGWLK</sequence>
<dbReference type="SUPFAM" id="SSF51430">
    <property type="entry name" value="NAD(P)-linked oxidoreductase"/>
    <property type="match status" value="1"/>
</dbReference>
<accession>A0A5B8UDL2</accession>
<dbReference type="InterPro" id="IPR053135">
    <property type="entry name" value="AKR2_Oxidoreductase"/>
</dbReference>
<keyword evidence="3" id="KW-1185">Reference proteome</keyword>
<evidence type="ECO:0000259" key="1">
    <source>
        <dbReference type="Pfam" id="PF00248"/>
    </source>
</evidence>
<dbReference type="CDD" id="cd19097">
    <property type="entry name" value="AKR_unchar"/>
    <property type="match status" value="1"/>
</dbReference>
<organism evidence="2 3">
    <name type="scientific">Flavisolibacter ginsenosidimutans</name>
    <dbReference type="NCBI Taxonomy" id="661481"/>
    <lineage>
        <taxon>Bacteria</taxon>
        <taxon>Pseudomonadati</taxon>
        <taxon>Bacteroidota</taxon>
        <taxon>Chitinophagia</taxon>
        <taxon>Chitinophagales</taxon>
        <taxon>Chitinophagaceae</taxon>
        <taxon>Flavisolibacter</taxon>
    </lineage>
</organism>
<dbReference type="InterPro" id="IPR023210">
    <property type="entry name" value="NADP_OxRdtase_dom"/>
</dbReference>
<dbReference type="KEGG" id="fgg:FSB75_00190"/>
<evidence type="ECO:0000313" key="2">
    <source>
        <dbReference type="EMBL" id="QEC54386.1"/>
    </source>
</evidence>
<name>A0A5B8UDL2_9BACT</name>
<dbReference type="Pfam" id="PF00248">
    <property type="entry name" value="Aldo_ket_red"/>
    <property type="match status" value="1"/>
</dbReference>
<dbReference type="Proteomes" id="UP000321204">
    <property type="component" value="Chromosome"/>
</dbReference>
<dbReference type="PRINTS" id="PR00069">
    <property type="entry name" value="ALDKETRDTASE"/>
</dbReference>
<dbReference type="PANTHER" id="PTHR43312:SF1">
    <property type="entry name" value="NADP-DEPENDENT OXIDOREDUCTASE DOMAIN-CONTAINING PROTEIN"/>
    <property type="match status" value="1"/>
</dbReference>
<dbReference type="OrthoDB" id="9773828at2"/>
<dbReference type="RefSeq" id="WP_146781264.1">
    <property type="nucleotide sequence ID" value="NZ_BAABIO010000006.1"/>
</dbReference>
<dbReference type="EMBL" id="CP042433">
    <property type="protein sequence ID" value="QEC54386.1"/>
    <property type="molecule type" value="Genomic_DNA"/>
</dbReference>
<reference evidence="2 3" key="1">
    <citation type="journal article" date="2015" name="Int. J. Syst. Evol. Microbiol.">
        <title>Flavisolibacter ginsenosidimutans sp. nov., with ginsenoside-converting activity isolated from soil used for cultivating ginseng.</title>
        <authorList>
            <person name="Zhao Y."/>
            <person name="Liu Q."/>
            <person name="Kang M.S."/>
            <person name="Jin F."/>
            <person name="Yu H."/>
            <person name="Im W.T."/>
        </authorList>
    </citation>
    <scope>NUCLEOTIDE SEQUENCE [LARGE SCALE GENOMIC DNA]</scope>
    <source>
        <strain evidence="2 3">Gsoil 636</strain>
    </source>
</reference>
<feature type="domain" description="NADP-dependent oxidoreductase" evidence="1">
    <location>
        <begin position="31"/>
        <end position="295"/>
    </location>
</feature>
<dbReference type="Gene3D" id="3.20.20.100">
    <property type="entry name" value="NADP-dependent oxidoreductase domain"/>
    <property type="match status" value="1"/>
</dbReference>
<dbReference type="AlphaFoldDB" id="A0A5B8UDL2"/>